<feature type="compositionally biased region" description="Low complexity" evidence="1">
    <location>
        <begin position="792"/>
        <end position="806"/>
    </location>
</feature>
<keyword evidence="2" id="KW-0472">Membrane</keyword>
<feature type="transmembrane region" description="Helical" evidence="2">
    <location>
        <begin position="545"/>
        <end position="563"/>
    </location>
</feature>
<feature type="transmembrane region" description="Helical" evidence="2">
    <location>
        <begin position="335"/>
        <end position="356"/>
    </location>
</feature>
<dbReference type="InterPro" id="IPR035979">
    <property type="entry name" value="RBD_domain_sf"/>
</dbReference>
<protein>
    <recommendedName>
        <fullName evidence="5">RRM domain-containing protein</fullName>
    </recommendedName>
</protein>
<name>A0ABQ9Y9W0_9EUKA</name>
<comment type="caution">
    <text evidence="3">The sequence shown here is derived from an EMBL/GenBank/DDBJ whole genome shotgun (WGS) entry which is preliminary data.</text>
</comment>
<evidence type="ECO:0000313" key="4">
    <source>
        <dbReference type="Proteomes" id="UP001281761"/>
    </source>
</evidence>
<feature type="region of interest" description="Disordered" evidence="1">
    <location>
        <begin position="744"/>
        <end position="810"/>
    </location>
</feature>
<dbReference type="Proteomes" id="UP001281761">
    <property type="component" value="Unassembled WGS sequence"/>
</dbReference>
<feature type="transmembrane region" description="Helical" evidence="2">
    <location>
        <begin position="471"/>
        <end position="492"/>
    </location>
</feature>
<evidence type="ECO:0000256" key="2">
    <source>
        <dbReference type="SAM" id="Phobius"/>
    </source>
</evidence>
<proteinExistence type="predicted"/>
<gene>
    <name evidence="3" type="ORF">BLNAU_4433</name>
</gene>
<feature type="region of interest" description="Disordered" evidence="1">
    <location>
        <begin position="894"/>
        <end position="923"/>
    </location>
</feature>
<feature type="region of interest" description="Disordered" evidence="1">
    <location>
        <begin position="849"/>
        <end position="874"/>
    </location>
</feature>
<reference evidence="3 4" key="1">
    <citation type="journal article" date="2022" name="bioRxiv">
        <title>Genomics of Preaxostyla Flagellates Illuminates Evolutionary Transitions and the Path Towards Mitochondrial Loss.</title>
        <authorList>
            <person name="Novak L.V.F."/>
            <person name="Treitli S.C."/>
            <person name="Pyrih J."/>
            <person name="Halakuc P."/>
            <person name="Pipaliya S.V."/>
            <person name="Vacek V."/>
            <person name="Brzon O."/>
            <person name="Soukal P."/>
            <person name="Eme L."/>
            <person name="Dacks J.B."/>
            <person name="Karnkowska A."/>
            <person name="Elias M."/>
            <person name="Hampl V."/>
        </authorList>
    </citation>
    <scope>NUCLEOTIDE SEQUENCE [LARGE SCALE GENOMIC DNA]</scope>
    <source>
        <strain evidence="3">NAU3</strain>
        <tissue evidence="3">Gut</tissue>
    </source>
</reference>
<feature type="region of interest" description="Disordered" evidence="1">
    <location>
        <begin position="1"/>
        <end position="24"/>
    </location>
</feature>
<feature type="transmembrane region" description="Helical" evidence="2">
    <location>
        <begin position="627"/>
        <end position="646"/>
    </location>
</feature>
<feature type="transmembrane region" description="Helical" evidence="2">
    <location>
        <begin position="376"/>
        <end position="393"/>
    </location>
</feature>
<evidence type="ECO:0008006" key="5">
    <source>
        <dbReference type="Google" id="ProtNLM"/>
    </source>
</evidence>
<feature type="transmembrane region" description="Helical" evidence="2">
    <location>
        <begin position="39"/>
        <end position="59"/>
    </location>
</feature>
<dbReference type="EMBL" id="JARBJD010000022">
    <property type="protein sequence ID" value="KAK2960535.1"/>
    <property type="molecule type" value="Genomic_DNA"/>
</dbReference>
<evidence type="ECO:0000313" key="3">
    <source>
        <dbReference type="EMBL" id="KAK2960535.1"/>
    </source>
</evidence>
<evidence type="ECO:0000256" key="1">
    <source>
        <dbReference type="SAM" id="MobiDB-lite"/>
    </source>
</evidence>
<keyword evidence="2" id="KW-0812">Transmembrane</keyword>
<feature type="transmembrane region" description="Helical" evidence="2">
    <location>
        <begin position="583"/>
        <end position="607"/>
    </location>
</feature>
<keyword evidence="2" id="KW-1133">Transmembrane helix</keyword>
<accession>A0ABQ9Y9W0</accession>
<organism evidence="3 4">
    <name type="scientific">Blattamonas nauphoetae</name>
    <dbReference type="NCBI Taxonomy" id="2049346"/>
    <lineage>
        <taxon>Eukaryota</taxon>
        <taxon>Metamonada</taxon>
        <taxon>Preaxostyla</taxon>
        <taxon>Oxymonadida</taxon>
        <taxon>Blattamonas</taxon>
    </lineage>
</organism>
<dbReference type="SUPFAM" id="SSF54928">
    <property type="entry name" value="RNA-binding domain, RBD"/>
    <property type="match status" value="1"/>
</dbReference>
<feature type="compositionally biased region" description="Low complexity" evidence="1">
    <location>
        <begin position="894"/>
        <end position="904"/>
    </location>
</feature>
<feature type="compositionally biased region" description="Pro residues" evidence="1">
    <location>
        <begin position="905"/>
        <end position="915"/>
    </location>
</feature>
<feature type="transmembrane region" description="Helical" evidence="2">
    <location>
        <begin position="95"/>
        <end position="116"/>
    </location>
</feature>
<sequence length="999" mass="111416">MALSRSKSANNHSSKQNRRSTTPLDSTTRCYLDLLKKLGLFYVLVSIITIAESILLCFYAPTGDGVTSFFLLFSMGNWVSKFWSSSTIGMFDVPLIYVAICELVVLLMHFFFMLYLKYSTRNDIKAPATSISIADFSVFAKGFPRSITSPDEISAHFSRWGTVREVTIFLDIKSIANSQISVNNARRAFHANLSCVSDSFNRQLNTSREIPSVVDVTLWRGRKGGWFVRLLRRLGFISDAELHKRKMKNGIRKMKKAKNPLNKPTTGCACITFESVSNVEKCLHDYQKGTIKRFGLIWKQNNDIRFSRHKLNVSPAPHPSDLLYHSLGVKPARQVLGHLAADLISVILVGASYTLFCLFARIKESTSFAESTLRSLLLYVVFALTSFCLSFGVRKVVASDAFTSVLTPTHTRSLHFSTSLHRSLVVKVLLSSSSSLIASLTSLRRVESPPTVDAPTTPYPFSLAWFESESVYHLVLTMCTAILFLVLNATSLSDVARNFLSSFSSDWIHTKHEKEDRKKKQRIRLESNLSDVLSTIAASQLSSSLFPFVSIFLAIFLLITFAIDHRHVKQHSSSSAMMNASVILNKTISFLFLTLAARWIFSSAVFFGVVHTNSSHLHFCREYAGSLMLLGSGLIVFLICGIVTLVRKRKEKRKKIQNQSEPCTVLPTPLSPTPIQFSQVEPFLASYHTLHPFSFPSFEDTEARSRFILTHPHGMKVEWKKDEEGLTTTQVLLRNRILGLKQRMWTKGTPTKLAQQTATPQPPRRPSPNPPCQSQISCSPRHLPQRTPSPLPSLSGAPLTPSLSTTGLFDTRPPPHLTAFIHKSFDLHHHIVPSTPLRMSPSLPLSLCPAGTSRPPRPLSEKKSTHPCLSEHPLTKTPTVREVCPEVGRTSTLLPSAPLLSSLPPLRPPPRPPSIPSRYASPSLPSVPTRYLSPSLPLSSGGTLAQHIPLTPPRRRPSLELIFNTPSTPLQKPVFEGQNVRNLSLVRFIPRSFITHTNL</sequence>
<keyword evidence="4" id="KW-1185">Reference proteome</keyword>
<feature type="compositionally biased region" description="Pro residues" evidence="1">
    <location>
        <begin position="760"/>
        <end position="771"/>
    </location>
</feature>